<dbReference type="EMBL" id="OX465080">
    <property type="protein sequence ID" value="CAI9282409.1"/>
    <property type="molecule type" value="Genomic_DNA"/>
</dbReference>
<protein>
    <submittedName>
        <fullName evidence="1">Uncharacterized protein</fullName>
    </submittedName>
</protein>
<name>A0AA35YYL0_LACSI</name>
<proteinExistence type="predicted"/>
<gene>
    <name evidence="1" type="ORF">LSALG_LOCUS22050</name>
</gene>
<sequence length="299" mass="34432">MIFGDDDDDDLGGFTYRPFQIRTESEDEATVTKRKLKSLHEKIDQLLLASKNMGAMFKTEKTNLEMIRTGLQQDYVSFQTSFTSQITKHHDDLAMESKVMDALARKTEKVKVLDLKLQQSEKKVQDFLSKRVVVRSCISDVTGLLLDIIQTRESMIFVTIQTRGRRWIWKVEPPKVPTNPIFKKEPKGKEKLIKEEPIIDDDEDEEPDEAELKRFRAFVKVVNAPFTKSGANQLLFSFYLKHMKPQYETWSVHKKLDVNVNGTIETESFPNAKFKVARGSACLAYEFTLADLPCLNPND</sequence>
<evidence type="ECO:0000313" key="2">
    <source>
        <dbReference type="Proteomes" id="UP001177003"/>
    </source>
</evidence>
<dbReference type="Proteomes" id="UP001177003">
    <property type="component" value="Chromosome 4"/>
</dbReference>
<dbReference type="AlphaFoldDB" id="A0AA35YYL0"/>
<keyword evidence="2" id="KW-1185">Reference proteome</keyword>
<reference evidence="1" key="1">
    <citation type="submission" date="2023-04" db="EMBL/GenBank/DDBJ databases">
        <authorList>
            <person name="Vijverberg K."/>
            <person name="Xiong W."/>
            <person name="Schranz E."/>
        </authorList>
    </citation>
    <scope>NUCLEOTIDE SEQUENCE</scope>
</reference>
<accession>A0AA35YYL0</accession>
<evidence type="ECO:0000313" key="1">
    <source>
        <dbReference type="EMBL" id="CAI9282409.1"/>
    </source>
</evidence>
<organism evidence="1 2">
    <name type="scientific">Lactuca saligna</name>
    <name type="common">Willowleaf lettuce</name>
    <dbReference type="NCBI Taxonomy" id="75948"/>
    <lineage>
        <taxon>Eukaryota</taxon>
        <taxon>Viridiplantae</taxon>
        <taxon>Streptophyta</taxon>
        <taxon>Embryophyta</taxon>
        <taxon>Tracheophyta</taxon>
        <taxon>Spermatophyta</taxon>
        <taxon>Magnoliopsida</taxon>
        <taxon>eudicotyledons</taxon>
        <taxon>Gunneridae</taxon>
        <taxon>Pentapetalae</taxon>
        <taxon>asterids</taxon>
        <taxon>campanulids</taxon>
        <taxon>Asterales</taxon>
        <taxon>Asteraceae</taxon>
        <taxon>Cichorioideae</taxon>
        <taxon>Cichorieae</taxon>
        <taxon>Lactucinae</taxon>
        <taxon>Lactuca</taxon>
    </lineage>
</organism>